<keyword evidence="4 6" id="KW-1133">Transmembrane helix</keyword>
<accession>A0A1N7HAB8</accession>
<dbReference type="PANTHER" id="PTHR42718">
    <property type="entry name" value="MAJOR FACILITATOR SUPERFAMILY MULTIDRUG TRANSPORTER MFSC"/>
    <property type="match status" value="1"/>
</dbReference>
<feature type="transmembrane region" description="Helical" evidence="6">
    <location>
        <begin position="106"/>
        <end position="126"/>
    </location>
</feature>
<proteinExistence type="predicted"/>
<dbReference type="GO" id="GO:0022857">
    <property type="term" value="F:transmembrane transporter activity"/>
    <property type="evidence" value="ECO:0007669"/>
    <property type="project" value="InterPro"/>
</dbReference>
<sequence>MTTDDQLSVPRQRRLSAALVCTALTAAVIGSVGAPLITPVATSLHVSLSAAQWTLTVTLFTGAIASPVIGRLGSGPSRRRTIVVVLGLVVVGGVLTAVPLPFVVLLIGRGLQGFGIAVIPLLMSVARSHLPSDRAASTIAALSVASTVGIGVGYPVISLADQIAGLRAAYLLGLVLSIAGVIVAWCALPAEEPGTNPSIDVTGAVLLALGTVGILVVVSEPSLWSTPWHAAVVLVAAVVILAVWVVVEMRTAQPLVDLRLLGRGSVVRANAAMLIAGVGLYVLFSLFTRYVQTPGDAGYGFALPGVAAGAALIPFSLLGFVAGKVLPSLAVRVTASGAYGVSAVVGIAATAVFAGASGSFIAVVVGIALLGFAVGGMSAVMPQLVLVGVPTSETASVLSILQIVRSIGFSLGSALAGLLLAANTPSGSTLPLRGGYTTAVLCAVPFLLASALMVSVRGRGRVA</sequence>
<keyword evidence="3 6" id="KW-0812">Transmembrane</keyword>
<feature type="transmembrane region" description="Helical" evidence="6">
    <location>
        <begin position="81"/>
        <end position="100"/>
    </location>
</feature>
<keyword evidence="2" id="KW-0813">Transport</keyword>
<evidence type="ECO:0000256" key="3">
    <source>
        <dbReference type="ARBA" id="ARBA00022692"/>
    </source>
</evidence>
<feature type="transmembrane region" description="Helical" evidence="6">
    <location>
        <begin position="299"/>
        <end position="321"/>
    </location>
</feature>
<dbReference type="GO" id="GO:0005886">
    <property type="term" value="C:plasma membrane"/>
    <property type="evidence" value="ECO:0007669"/>
    <property type="project" value="UniProtKB-SubCell"/>
</dbReference>
<feature type="transmembrane region" description="Helical" evidence="6">
    <location>
        <begin position="397"/>
        <end position="422"/>
    </location>
</feature>
<dbReference type="PROSITE" id="PS50850">
    <property type="entry name" value="MFS"/>
    <property type="match status" value="1"/>
</dbReference>
<dbReference type="RefSeq" id="WP_076482599.1">
    <property type="nucleotide sequence ID" value="NZ_FTNT01000013.1"/>
</dbReference>
<dbReference type="EMBL" id="FTNT01000013">
    <property type="protein sequence ID" value="SIS21711.1"/>
    <property type="molecule type" value="Genomic_DNA"/>
</dbReference>
<name>A0A1N7HAB8_9NOCA</name>
<dbReference type="Proteomes" id="UP000186218">
    <property type="component" value="Unassembled WGS sequence"/>
</dbReference>
<gene>
    <name evidence="8" type="ORF">SAMN05445060_3820</name>
</gene>
<evidence type="ECO:0000256" key="6">
    <source>
        <dbReference type="SAM" id="Phobius"/>
    </source>
</evidence>
<dbReference type="AlphaFoldDB" id="A0A1N7HAB8"/>
<evidence type="ECO:0000256" key="1">
    <source>
        <dbReference type="ARBA" id="ARBA00004651"/>
    </source>
</evidence>
<feature type="domain" description="Major facilitator superfamily (MFS) profile" evidence="7">
    <location>
        <begin position="14"/>
        <end position="461"/>
    </location>
</feature>
<evidence type="ECO:0000313" key="9">
    <source>
        <dbReference type="Proteomes" id="UP000186218"/>
    </source>
</evidence>
<dbReference type="InterPro" id="IPR011701">
    <property type="entry name" value="MFS"/>
</dbReference>
<feature type="transmembrane region" description="Helical" evidence="6">
    <location>
        <begin position="360"/>
        <end position="385"/>
    </location>
</feature>
<dbReference type="Gene3D" id="1.20.1250.20">
    <property type="entry name" value="MFS general substrate transporter like domains"/>
    <property type="match status" value="2"/>
</dbReference>
<comment type="subcellular location">
    <subcellularLocation>
        <location evidence="1">Cell membrane</location>
        <topology evidence="1">Multi-pass membrane protein</topology>
    </subcellularLocation>
</comment>
<protein>
    <submittedName>
        <fullName evidence="8">Major Facilitator Superfamily protein</fullName>
    </submittedName>
</protein>
<feature type="transmembrane region" description="Helical" evidence="6">
    <location>
        <begin position="200"/>
        <end position="218"/>
    </location>
</feature>
<feature type="transmembrane region" description="Helical" evidence="6">
    <location>
        <begin position="230"/>
        <end position="247"/>
    </location>
</feature>
<evidence type="ECO:0000256" key="2">
    <source>
        <dbReference type="ARBA" id="ARBA00022448"/>
    </source>
</evidence>
<keyword evidence="9" id="KW-1185">Reference proteome</keyword>
<feature type="transmembrane region" description="Helical" evidence="6">
    <location>
        <begin position="15"/>
        <end position="38"/>
    </location>
</feature>
<feature type="transmembrane region" description="Helical" evidence="6">
    <location>
        <begin position="434"/>
        <end position="456"/>
    </location>
</feature>
<feature type="transmembrane region" description="Helical" evidence="6">
    <location>
        <begin position="169"/>
        <end position="188"/>
    </location>
</feature>
<dbReference type="PANTHER" id="PTHR42718:SF9">
    <property type="entry name" value="MAJOR FACILITATOR SUPERFAMILY MULTIDRUG TRANSPORTER MFSC"/>
    <property type="match status" value="1"/>
</dbReference>
<feature type="transmembrane region" description="Helical" evidence="6">
    <location>
        <begin position="333"/>
        <end position="354"/>
    </location>
</feature>
<evidence type="ECO:0000256" key="4">
    <source>
        <dbReference type="ARBA" id="ARBA00022989"/>
    </source>
</evidence>
<feature type="transmembrane region" description="Helical" evidence="6">
    <location>
        <begin position="50"/>
        <end position="69"/>
    </location>
</feature>
<evidence type="ECO:0000313" key="8">
    <source>
        <dbReference type="EMBL" id="SIS21711.1"/>
    </source>
</evidence>
<dbReference type="Pfam" id="PF07690">
    <property type="entry name" value="MFS_1"/>
    <property type="match status" value="1"/>
</dbReference>
<evidence type="ECO:0000256" key="5">
    <source>
        <dbReference type="ARBA" id="ARBA00023136"/>
    </source>
</evidence>
<dbReference type="STRING" id="1344003.SAMN05445060_3820"/>
<feature type="transmembrane region" description="Helical" evidence="6">
    <location>
        <begin position="138"/>
        <end position="157"/>
    </location>
</feature>
<keyword evidence="5 6" id="KW-0472">Membrane</keyword>
<evidence type="ECO:0000259" key="7">
    <source>
        <dbReference type="PROSITE" id="PS50850"/>
    </source>
</evidence>
<organism evidence="8 9">
    <name type="scientific">Williamsia sterculiae</name>
    <dbReference type="NCBI Taxonomy" id="1344003"/>
    <lineage>
        <taxon>Bacteria</taxon>
        <taxon>Bacillati</taxon>
        <taxon>Actinomycetota</taxon>
        <taxon>Actinomycetes</taxon>
        <taxon>Mycobacteriales</taxon>
        <taxon>Nocardiaceae</taxon>
        <taxon>Williamsia</taxon>
    </lineage>
</organism>
<dbReference type="SUPFAM" id="SSF103473">
    <property type="entry name" value="MFS general substrate transporter"/>
    <property type="match status" value="1"/>
</dbReference>
<reference evidence="8 9" key="1">
    <citation type="submission" date="2017-01" db="EMBL/GenBank/DDBJ databases">
        <authorList>
            <person name="Mah S.A."/>
            <person name="Swanson W.J."/>
            <person name="Moy G.W."/>
            <person name="Vacquier V.D."/>
        </authorList>
    </citation>
    <scope>NUCLEOTIDE SEQUENCE [LARGE SCALE GENOMIC DNA]</scope>
    <source>
        <strain evidence="8 9">CPCC 203464</strain>
    </source>
</reference>
<dbReference type="InterPro" id="IPR036259">
    <property type="entry name" value="MFS_trans_sf"/>
</dbReference>
<dbReference type="InterPro" id="IPR020846">
    <property type="entry name" value="MFS_dom"/>
</dbReference>
<feature type="transmembrane region" description="Helical" evidence="6">
    <location>
        <begin position="267"/>
        <end position="287"/>
    </location>
</feature>